<evidence type="ECO:0000313" key="1">
    <source>
        <dbReference type="EMBL" id="TZG25618.1"/>
    </source>
</evidence>
<dbReference type="Proteomes" id="UP000322077">
    <property type="component" value="Unassembled WGS sequence"/>
</dbReference>
<reference evidence="1 2" key="1">
    <citation type="submission" date="2019-08" db="EMBL/GenBank/DDBJ databases">
        <authorList>
            <person name="Wang G."/>
            <person name="Xu Z."/>
        </authorList>
    </citation>
    <scope>NUCLEOTIDE SEQUENCE [LARGE SCALE GENOMIC DNA]</scope>
    <source>
        <strain evidence="1 2">ZX</strain>
    </source>
</reference>
<name>A0A5D9C190_9SPHN</name>
<organism evidence="1 2">
    <name type="scientific">Sphingomonas montanisoli</name>
    <dbReference type="NCBI Taxonomy" id="2606412"/>
    <lineage>
        <taxon>Bacteria</taxon>
        <taxon>Pseudomonadati</taxon>
        <taxon>Pseudomonadota</taxon>
        <taxon>Alphaproteobacteria</taxon>
        <taxon>Sphingomonadales</taxon>
        <taxon>Sphingomonadaceae</taxon>
        <taxon>Sphingomonas</taxon>
    </lineage>
</organism>
<accession>A0A5D9C190</accession>
<gene>
    <name evidence="1" type="ORF">FYJ91_11370</name>
</gene>
<dbReference type="EMBL" id="VTOU01000003">
    <property type="protein sequence ID" value="TZG25618.1"/>
    <property type="molecule type" value="Genomic_DNA"/>
</dbReference>
<dbReference type="AlphaFoldDB" id="A0A5D9C190"/>
<comment type="caution">
    <text evidence="1">The sequence shown here is derived from an EMBL/GenBank/DDBJ whole genome shotgun (WGS) entry which is preliminary data.</text>
</comment>
<dbReference type="RefSeq" id="WP_149522426.1">
    <property type="nucleotide sequence ID" value="NZ_VTOU01000003.1"/>
</dbReference>
<sequence>MSAPSPEAIERMMAFVRNMANATSCSPLFREAAEIAALLPEPIDPDLIEARKVIHRVLMDKGASGEAIFAGEVLAGERDDALFMHVAIAAIKLGRVLAEEDR</sequence>
<proteinExistence type="predicted"/>
<protein>
    <submittedName>
        <fullName evidence="1">Uncharacterized protein</fullName>
    </submittedName>
</protein>
<evidence type="ECO:0000313" key="2">
    <source>
        <dbReference type="Proteomes" id="UP000322077"/>
    </source>
</evidence>
<keyword evidence="2" id="KW-1185">Reference proteome</keyword>